<dbReference type="HOGENOM" id="CLU_038207_0_0_1"/>
<keyword evidence="5" id="KW-0805">Transcription regulation</keyword>
<dbReference type="GO" id="GO:0006355">
    <property type="term" value="P:regulation of DNA-templated transcription"/>
    <property type="evidence" value="ECO:0007669"/>
    <property type="project" value="InterPro"/>
</dbReference>
<keyword evidence="3 4" id="KW-0539">Nucleus</keyword>
<dbReference type="AlphaFoldDB" id="U5DAV7"/>
<feature type="region of interest" description="Disordered" evidence="6">
    <location>
        <begin position="271"/>
        <end position="310"/>
    </location>
</feature>
<accession>U5DAV7</accession>
<dbReference type="InterPro" id="IPR031137">
    <property type="entry name" value="GRF"/>
</dbReference>
<dbReference type="EMBL" id="KI392088">
    <property type="protein sequence ID" value="ERN18547.1"/>
    <property type="molecule type" value="Genomic_DNA"/>
</dbReference>
<keyword evidence="10" id="KW-1185">Reference proteome</keyword>
<feature type="compositionally biased region" description="Low complexity" evidence="6">
    <location>
        <begin position="300"/>
        <end position="310"/>
    </location>
</feature>
<evidence type="ECO:0000256" key="6">
    <source>
        <dbReference type="SAM" id="MobiDB-lite"/>
    </source>
</evidence>
<evidence type="ECO:0000259" key="7">
    <source>
        <dbReference type="PROSITE" id="PS51666"/>
    </source>
</evidence>
<evidence type="ECO:0000259" key="8">
    <source>
        <dbReference type="PROSITE" id="PS51667"/>
    </source>
</evidence>
<evidence type="ECO:0000256" key="2">
    <source>
        <dbReference type="ARBA" id="ARBA00008122"/>
    </source>
</evidence>
<comment type="function">
    <text evidence="5">Transcription activator.</text>
</comment>
<dbReference type="InterPro" id="IPR014977">
    <property type="entry name" value="WRC_dom"/>
</dbReference>
<keyword evidence="5" id="KW-0010">Activator</keyword>
<evidence type="ECO:0000256" key="4">
    <source>
        <dbReference type="PROSITE-ProRule" id="PRU01002"/>
    </source>
</evidence>
<dbReference type="GO" id="GO:0005634">
    <property type="term" value="C:nucleus"/>
    <property type="evidence" value="ECO:0007669"/>
    <property type="project" value="UniProtKB-SubCell"/>
</dbReference>
<keyword evidence="5" id="KW-0804">Transcription</keyword>
<dbReference type="eggNOG" id="ENOG502QRK7">
    <property type="taxonomic scope" value="Eukaryota"/>
</dbReference>
<dbReference type="Pfam" id="PF08879">
    <property type="entry name" value="WRC"/>
    <property type="match status" value="1"/>
</dbReference>
<dbReference type="PROSITE" id="PS51666">
    <property type="entry name" value="QLQ"/>
    <property type="match status" value="1"/>
</dbReference>
<protein>
    <recommendedName>
        <fullName evidence="5">Growth-regulating factor</fullName>
    </recommendedName>
</protein>
<dbReference type="Pfam" id="PF08880">
    <property type="entry name" value="QLQ"/>
    <property type="match status" value="1"/>
</dbReference>
<reference evidence="10" key="1">
    <citation type="journal article" date="2013" name="Science">
        <title>The Amborella genome and the evolution of flowering plants.</title>
        <authorList>
            <consortium name="Amborella Genome Project"/>
        </authorList>
    </citation>
    <scope>NUCLEOTIDE SEQUENCE [LARGE SCALE GENOMIC DNA]</scope>
</reference>
<gene>
    <name evidence="9" type="ORF">AMTR_s00065p00092420</name>
</gene>
<evidence type="ECO:0000256" key="3">
    <source>
        <dbReference type="ARBA" id="ARBA00023242"/>
    </source>
</evidence>
<evidence type="ECO:0000256" key="5">
    <source>
        <dbReference type="RuleBase" id="RU367127"/>
    </source>
</evidence>
<dbReference type="PROSITE" id="PS51667">
    <property type="entry name" value="WRC"/>
    <property type="match status" value="1"/>
</dbReference>
<dbReference type="GO" id="GO:0032502">
    <property type="term" value="P:developmental process"/>
    <property type="evidence" value="ECO:0007669"/>
    <property type="project" value="InterPro"/>
</dbReference>
<feature type="short sequence motif" description="Bipartite nuclear localization signal" evidence="4">
    <location>
        <begin position="276"/>
        <end position="283"/>
    </location>
</feature>
<dbReference type="GO" id="GO:0005524">
    <property type="term" value="F:ATP binding"/>
    <property type="evidence" value="ECO:0007669"/>
    <property type="project" value="UniProtKB-UniRule"/>
</dbReference>
<dbReference type="Gramene" id="ERN18547">
    <property type="protein sequence ID" value="ERN18547"/>
    <property type="gene ID" value="AMTR_s00065p00092420"/>
</dbReference>
<dbReference type="PANTHER" id="PTHR31602">
    <property type="entry name" value="GROWTH-REGULATING FACTOR 5"/>
    <property type="match status" value="1"/>
</dbReference>
<dbReference type="InterPro" id="IPR014978">
    <property type="entry name" value="Gln-Leu-Gln_QLQ"/>
</dbReference>
<feature type="short sequence motif" description="Bipartite nuclear localization signal" evidence="4">
    <location>
        <begin position="248"/>
        <end position="258"/>
    </location>
</feature>
<dbReference type="OMA" id="WPEERKS"/>
<name>U5DAV7_AMBTC</name>
<dbReference type="PANTHER" id="PTHR31602:SF42">
    <property type="entry name" value="GROWTH-REGULATING FACTOR 2"/>
    <property type="match status" value="1"/>
</dbReference>
<dbReference type="SMART" id="SM00951">
    <property type="entry name" value="QLQ"/>
    <property type="match status" value="1"/>
</dbReference>
<proteinExistence type="inferred from homology"/>
<feature type="domain" description="QLQ" evidence="7">
    <location>
        <begin position="174"/>
        <end position="209"/>
    </location>
</feature>
<comment type="subcellular location">
    <subcellularLocation>
        <location evidence="1 4 5">Nucleus</location>
    </subcellularLocation>
</comment>
<comment type="similarity">
    <text evidence="2 5">Belongs to the GRF family.</text>
</comment>
<comment type="domain">
    <text evidence="5">The QLQ domain and WRC domain may be involved in protein-protein interaction and DNA-binding, respectively.</text>
</comment>
<evidence type="ECO:0000313" key="10">
    <source>
        <dbReference type="Proteomes" id="UP000017836"/>
    </source>
</evidence>
<evidence type="ECO:0000313" key="9">
    <source>
        <dbReference type="EMBL" id="ERN18547.1"/>
    </source>
</evidence>
<sequence>MDFVGVDGLGFLGTSETGFSCSGFEFESKQKDNGFGSGCLKQGRSGSDEEWRSFKMARREDYSASKAMVAQQQRPTLLRSNSLYPDAQFAYSLSRTESGQLCYSSLSRTENGQLGYSSLSKTDNGGAFFSSDGISTTTPALPFYQSTPYTKNTGLISGSSNGNMHGVMTGVRGPFTPSQWIELEHQALIFKHLTTGAPIPANLLISLRKTLNPSGFPSYSAGSLRPNSLGWGSFHLGFSGNSDPEPGRCRRTDGKKWRCSRDAVADQKYCERHMNRGRHRSRKPVEGHTNGHASSSLPKTITTNSTTTSTTMAKSLTSSLNVTVSNGGGSSLAVVNQMKSLPVSESSLPASQFDRFMINKAKFDEHQGLSMVSSIGLRPKAPSFPLPKQNLPSDFGLISSKNLLNPSRNSYLHSRNFIDGWPKTCSEPEERTQLSISIPVASSDFSSSSSSPTQESASLSPLKLSRDVDLFQMGLGVGPLNETCNRQANLLPISWETSMGGPLAEVLNSTNNPKDCKSNSSSALNLMGESWEMSPRMGSSPTGVLQKAFGSLSNSSTGSSPRAENKAQHESTSLCDDLFVSTFVNSSSIPSFLLKKQACISSGQFCAGFQLIPVISVCVDPAAYL</sequence>
<evidence type="ECO:0000256" key="1">
    <source>
        <dbReference type="ARBA" id="ARBA00004123"/>
    </source>
</evidence>
<organism evidence="9 10">
    <name type="scientific">Amborella trichopoda</name>
    <dbReference type="NCBI Taxonomy" id="13333"/>
    <lineage>
        <taxon>Eukaryota</taxon>
        <taxon>Viridiplantae</taxon>
        <taxon>Streptophyta</taxon>
        <taxon>Embryophyta</taxon>
        <taxon>Tracheophyta</taxon>
        <taxon>Spermatophyta</taxon>
        <taxon>Magnoliopsida</taxon>
        <taxon>Amborellales</taxon>
        <taxon>Amborellaceae</taxon>
        <taxon>Amborella</taxon>
    </lineage>
</organism>
<feature type="domain" description="WRC" evidence="8">
    <location>
        <begin position="243"/>
        <end position="287"/>
    </location>
</feature>
<dbReference type="GO" id="GO:0006351">
    <property type="term" value="P:DNA-templated transcription"/>
    <property type="evidence" value="ECO:0007669"/>
    <property type="project" value="UniProtKB-UniRule"/>
</dbReference>
<dbReference type="Proteomes" id="UP000017836">
    <property type="component" value="Unassembled WGS sequence"/>
</dbReference>